<name>A0AAF0ETL4_9BASI</name>
<dbReference type="InterPro" id="IPR011990">
    <property type="entry name" value="TPR-like_helical_dom_sf"/>
</dbReference>
<reference evidence="5" key="1">
    <citation type="submission" date="2023-03" db="EMBL/GenBank/DDBJ databases">
        <title>Mating type loci evolution in Malassezia.</title>
        <authorList>
            <person name="Coelho M.A."/>
        </authorList>
    </citation>
    <scope>NUCLEOTIDE SEQUENCE</scope>
    <source>
        <strain evidence="5">CBS 11721</strain>
    </source>
</reference>
<dbReference type="SUPFAM" id="SSF48452">
    <property type="entry name" value="TPR-like"/>
    <property type="match status" value="1"/>
</dbReference>
<dbReference type="InterPro" id="IPR044244">
    <property type="entry name" value="TTC27/Emw1"/>
</dbReference>
<sequence>MSAAASHTSAEWQLVRGAPIPGTQLPKVYAQTVDGEFSTVLRSPAAQPILAPFATALSAGSEPNWAAANVAVPKDKVDDALCVAVSALHAFIQLNWTGPNVDMNAVSLLRHAAPQEFPLRSADDGDVDATLEQTVHNASIEYLTLRGEPAYHLCTAPFLLVVALRTFDAIPNSLESLPWWRLRVQSVHRRILDEPVLISDALMNAHEALEKKLVERGANWRSLAARASLERALALQRTGFDRDASELMVTAARASGLVYELTGAPGKRTRYQKEDKMQLVLLAESLEAAADSTDDKGESRATHESESGWQPTIDPEKQTAHQPATYSLNDDTLLEQTAFTATSGAGTHTQLQHLDPGQQPPLAVTDQCILLALCLNIHNTQPLHGLTAAEMTAFVERVAAHPLNWSVHTMALLLRARLESTRTRTVERSTLQLQALIDQMPSSDSSVRERLRFFHSLELPARWSMQAELAQRFTSLGVLRSALEIYEKIELWEDVVHCLGLLGRQTEGIEIVADLLEGRKVEADVKVQQRRLQANHNPGVRLAAARAAKLWCLRGDLEPTQAERLYSRAWEVSGATSSRAARSLGGYYFARQDYSKAAEWLQRAVRINALYSRSWFMLGCAFMRLEQWVEGAAAFRKCTVIEDSDGESWNNLASCYLHMHDGEVARIDHVLDTVAEEDEDAVGDDASSDASSDAGSAMSVSTLAASDATVGAATLDSGIEVESAPRVSRTPFSHLELAYRALGVALKYNHESWKMWSNYMHVSIDIGYFAEAARALQRTVEIRARELQRSTSANENTSIVDIAVLSRLVDAVVRSPANDDTVSPNDGIGLYPTVRRLFDDTLLQLRSTDAQVLQAYAKLLFWRGEYRLMLDTRIKSFRFGVGSANNDAITTDKEAWLHAVAELRDLTDLLSNLGSREEADGMVMPDWRFQARTLVRGLMSRTRDSFEDEPEWDELVTLLDELRS</sequence>
<dbReference type="AlphaFoldDB" id="A0AAF0ETL4"/>
<evidence type="ECO:0008006" key="7">
    <source>
        <dbReference type="Google" id="ProtNLM"/>
    </source>
</evidence>
<dbReference type="PANTHER" id="PTHR16193">
    <property type="entry name" value="TETRATRICOPEPTIDE REPEAT PROTEIN 27"/>
    <property type="match status" value="1"/>
</dbReference>
<dbReference type="EMBL" id="CP119878">
    <property type="protein sequence ID" value="WFD34985.1"/>
    <property type="molecule type" value="Genomic_DNA"/>
</dbReference>
<keyword evidence="1" id="KW-0677">Repeat</keyword>
<evidence type="ECO:0000256" key="1">
    <source>
        <dbReference type="ARBA" id="ARBA00022737"/>
    </source>
</evidence>
<evidence type="ECO:0000313" key="5">
    <source>
        <dbReference type="EMBL" id="WFD34985.1"/>
    </source>
</evidence>
<dbReference type="PANTHER" id="PTHR16193:SF0">
    <property type="entry name" value="TETRATRICOPEPTIDE REPEAT PROTEIN 27"/>
    <property type="match status" value="1"/>
</dbReference>
<feature type="compositionally biased region" description="Basic and acidic residues" evidence="4">
    <location>
        <begin position="293"/>
        <end position="306"/>
    </location>
</feature>
<dbReference type="PROSITE" id="PS50005">
    <property type="entry name" value="TPR"/>
    <property type="match status" value="1"/>
</dbReference>
<evidence type="ECO:0000256" key="3">
    <source>
        <dbReference type="PROSITE-ProRule" id="PRU00339"/>
    </source>
</evidence>
<dbReference type="SMART" id="SM00028">
    <property type="entry name" value="TPR"/>
    <property type="match status" value="2"/>
</dbReference>
<feature type="repeat" description="TPR" evidence="3">
    <location>
        <begin position="578"/>
        <end position="611"/>
    </location>
</feature>
<evidence type="ECO:0000313" key="6">
    <source>
        <dbReference type="Proteomes" id="UP001219933"/>
    </source>
</evidence>
<keyword evidence="2 3" id="KW-0802">TPR repeat</keyword>
<feature type="region of interest" description="Disordered" evidence="4">
    <location>
        <begin position="289"/>
        <end position="320"/>
    </location>
</feature>
<accession>A0AAF0ETL4</accession>
<dbReference type="Proteomes" id="UP001219933">
    <property type="component" value="Chromosome 2"/>
</dbReference>
<keyword evidence="6" id="KW-1185">Reference proteome</keyword>
<evidence type="ECO:0000256" key="4">
    <source>
        <dbReference type="SAM" id="MobiDB-lite"/>
    </source>
</evidence>
<organism evidence="5 6">
    <name type="scientific">Malassezia cuniculi</name>
    <dbReference type="NCBI Taxonomy" id="948313"/>
    <lineage>
        <taxon>Eukaryota</taxon>
        <taxon>Fungi</taxon>
        <taxon>Dikarya</taxon>
        <taxon>Basidiomycota</taxon>
        <taxon>Ustilaginomycotina</taxon>
        <taxon>Malasseziomycetes</taxon>
        <taxon>Malasseziales</taxon>
        <taxon>Malasseziaceae</taxon>
        <taxon>Malassezia</taxon>
    </lineage>
</organism>
<proteinExistence type="predicted"/>
<protein>
    <recommendedName>
        <fullName evidence="7">TPR-like protein</fullName>
    </recommendedName>
</protein>
<dbReference type="InterPro" id="IPR019734">
    <property type="entry name" value="TPR_rpt"/>
</dbReference>
<evidence type="ECO:0000256" key="2">
    <source>
        <dbReference type="ARBA" id="ARBA00022803"/>
    </source>
</evidence>
<gene>
    <name evidence="5" type="ORF">MCUN1_001831</name>
</gene>
<dbReference type="Gene3D" id="1.25.40.10">
    <property type="entry name" value="Tetratricopeptide repeat domain"/>
    <property type="match status" value="1"/>
</dbReference>